<evidence type="ECO:0000313" key="3">
    <source>
        <dbReference type="Proteomes" id="UP000181899"/>
    </source>
</evidence>
<feature type="domain" description="Transcriptional coactivator p15 (PC4) C-terminal" evidence="1">
    <location>
        <begin position="19"/>
        <end position="66"/>
    </location>
</feature>
<dbReference type="InterPro" id="IPR003173">
    <property type="entry name" value="PC4_C"/>
</dbReference>
<name>A0A1I4Y8F6_9CLOT</name>
<dbReference type="RefSeq" id="WP_074909771.1">
    <property type="nucleotide sequence ID" value="NZ_FOVK01000001.1"/>
</dbReference>
<dbReference type="Proteomes" id="UP000181899">
    <property type="component" value="Unassembled WGS sequence"/>
</dbReference>
<dbReference type="InterPro" id="IPR017154">
    <property type="entry name" value="PC4-like"/>
</dbReference>
<dbReference type="eggNOG" id="COG4443">
    <property type="taxonomic scope" value="Bacteria"/>
</dbReference>
<proteinExistence type="predicted"/>
<organism evidence="2 3">
    <name type="scientific">Proteiniclasticum ruminis</name>
    <dbReference type="NCBI Taxonomy" id="398199"/>
    <lineage>
        <taxon>Bacteria</taxon>
        <taxon>Bacillati</taxon>
        <taxon>Bacillota</taxon>
        <taxon>Clostridia</taxon>
        <taxon>Eubacteriales</taxon>
        <taxon>Clostridiaceae</taxon>
        <taxon>Proteiniclasticum</taxon>
    </lineage>
</organism>
<keyword evidence="3" id="KW-1185">Reference proteome</keyword>
<gene>
    <name evidence="2" type="ORF">SAMN04488695_101459</name>
</gene>
<dbReference type="OrthoDB" id="7067273at2"/>
<dbReference type="STRING" id="398199.SAMN05421804_10130"/>
<evidence type="ECO:0000313" key="2">
    <source>
        <dbReference type="EMBL" id="SFN34311.1"/>
    </source>
</evidence>
<dbReference type="Gene3D" id="2.30.31.70">
    <property type="match status" value="1"/>
</dbReference>
<protein>
    <recommendedName>
        <fullName evidence="1">Transcriptional coactivator p15 (PC4) C-terminal domain-containing protein</fullName>
    </recommendedName>
</protein>
<dbReference type="AlphaFoldDB" id="A0A1I4Y8F6"/>
<dbReference type="EMBL" id="FOVK01000001">
    <property type="protein sequence ID" value="SFN34311.1"/>
    <property type="molecule type" value="Genomic_DNA"/>
</dbReference>
<dbReference type="GO" id="GO:0006355">
    <property type="term" value="P:regulation of DNA-templated transcription"/>
    <property type="evidence" value="ECO:0007669"/>
    <property type="project" value="InterPro"/>
</dbReference>
<dbReference type="PIRSF" id="PIRSF037246">
    <property type="entry name" value="UCP037246"/>
    <property type="match status" value="1"/>
</dbReference>
<accession>A0A1I4Y8F6</accession>
<dbReference type="Pfam" id="PF02229">
    <property type="entry name" value="PC4"/>
    <property type="match status" value="1"/>
</dbReference>
<evidence type="ECO:0000259" key="1">
    <source>
        <dbReference type="Pfam" id="PF02229"/>
    </source>
</evidence>
<reference evidence="2 3" key="1">
    <citation type="submission" date="2016-10" db="EMBL/GenBank/DDBJ databases">
        <authorList>
            <person name="de Groot N.N."/>
        </authorList>
    </citation>
    <scope>NUCLEOTIDE SEQUENCE [LARGE SCALE GENOMIC DNA]</scope>
    <source>
        <strain evidence="2 3">ML2</strain>
    </source>
</reference>
<sequence length="74" mass="8689">MDELRFEIIRSIGELSVSNKGWTKEVNLVSWNDRPAKVDIREWDPSHEKMKKGITLTKDEVLKLKESLNNYDLT</sequence>
<dbReference type="GO" id="GO:0003677">
    <property type="term" value="F:DNA binding"/>
    <property type="evidence" value="ECO:0007669"/>
    <property type="project" value="InterPro"/>
</dbReference>